<dbReference type="PRINTS" id="PR00364">
    <property type="entry name" value="DISEASERSIST"/>
</dbReference>
<dbReference type="InterPro" id="IPR051677">
    <property type="entry name" value="AfsR-DnrI-RedD_regulator"/>
</dbReference>
<evidence type="ECO:0000256" key="4">
    <source>
        <dbReference type="ARBA" id="ARBA00023163"/>
    </source>
</evidence>
<evidence type="ECO:0000256" key="2">
    <source>
        <dbReference type="ARBA" id="ARBA00023015"/>
    </source>
</evidence>
<dbReference type="PANTHER" id="PTHR35807:SF1">
    <property type="entry name" value="TRANSCRIPTIONAL REGULATOR REDD"/>
    <property type="match status" value="1"/>
</dbReference>
<dbReference type="RefSeq" id="WP_091642050.1">
    <property type="nucleotide sequence ID" value="NZ_FMHW01000002.1"/>
</dbReference>
<dbReference type="SMART" id="SM01043">
    <property type="entry name" value="BTAD"/>
    <property type="match status" value="1"/>
</dbReference>
<dbReference type="OrthoDB" id="7628974at2"/>
<dbReference type="STRING" id="145854.GA0074692_1960"/>
<feature type="domain" description="OmpR/PhoB-type" evidence="7">
    <location>
        <begin position="1"/>
        <end position="89"/>
    </location>
</feature>
<sequence>MARYGILGPLEVTAAGQRVTLRSPKQRAVLAVLLVHANRVTPLDLLLGALWRDDPPDTAVGQVQTLVWRLRGVLGEAITTRPGGYQLTVAPEELDAEMFARTAAEGAELARAGRLVEASDRYDESLALWRGPVLSDVRLPGDPHTVGFHAAVAELTEQRLAVERDRIDVALALGRHVESIPRLHRMVRDEPLREEFRERLMLALHRAGRRAEALAVYRQGRQTLVGELGLEPGDSLQRLHRRILDDDPGLHVSGPAPARTAAVPVAQLPMDVADFVGRDDLAATLARKLTATGTRASNPRTTAARPPAAPPIVVVSGVAGSGKTTLAVRVGHLARTHFPDGQLFLDLRGSGGEPVDPAAALGRILASLGEDPRAVPAGLDDRAARFRARTAGRRMLVVLDNAAGETQLRPLLPAEPGCAVLVTARRRLTALPGTHQVDLGVFTAQQALDLLRHAIGDRRVATEHADCVRVAERCGHLPLAIRIAGARLAARPHWPAGRLADQLADEHARLDVLRTADLAVRSSLASSHQELDPVERQLLRLLGAVDLPRVPEWTAAALLDLPLPQAQELMERLVEARLVDAERNAYRLHDLVRAYARELSDEYPADETRAALGRFVGGWLTLADEAYRRTGGGFRRGTAGTGPRWSRWTTAERDALLADPVAWFESCRGMLSGAVRRAAAAGLAEPAWNLANTLGRLFELREHLDDWRGTTDAALDACVAAGDDTGRAWLLRSLGELHLNLDRLDDALACFDAALAGFDQLGERQGQALVLRAAGTAHRLGGHDAEAMTALGRAEAITVELGDRRGRAQVLFGLGAVHRTAGRPGPAEAAFRQALGIFRQLGDRFGEAYASTSLALVLAGHGADADALRLLRRALALCRDLGYRRGAAICRGHLGDLYLRRGEYDRAVVELTRAVDGSRRVGDGIGELIARRRLGEAYLALGRWEAARSTLVSCLALGREHGDDRERERALSLLGEARARGGAGSGSGGAVDAPPTAVTASEMRAG</sequence>
<proteinExistence type="inferred from homology"/>
<evidence type="ECO:0000313" key="9">
    <source>
        <dbReference type="Proteomes" id="UP000198959"/>
    </source>
</evidence>
<keyword evidence="9" id="KW-1185">Reference proteome</keyword>
<dbReference type="SMART" id="SM00862">
    <property type="entry name" value="Trans_reg_C"/>
    <property type="match status" value="1"/>
</dbReference>
<dbReference type="InterPro" id="IPR005158">
    <property type="entry name" value="BTAD"/>
</dbReference>
<evidence type="ECO:0000256" key="5">
    <source>
        <dbReference type="PROSITE-ProRule" id="PRU01091"/>
    </source>
</evidence>
<comment type="similarity">
    <text evidence="1">Belongs to the AfsR/DnrI/RedD regulatory family.</text>
</comment>
<evidence type="ECO:0000256" key="6">
    <source>
        <dbReference type="SAM" id="MobiDB-lite"/>
    </source>
</evidence>
<reference evidence="9" key="1">
    <citation type="submission" date="2016-06" db="EMBL/GenBank/DDBJ databases">
        <authorList>
            <person name="Varghese N."/>
            <person name="Submissions Spin"/>
        </authorList>
    </citation>
    <scope>NUCLEOTIDE SEQUENCE [LARGE SCALE GENOMIC DNA]</scope>
    <source>
        <strain evidence="9">DSM 43817</strain>
    </source>
</reference>
<dbReference type="GO" id="GO:0003677">
    <property type="term" value="F:DNA binding"/>
    <property type="evidence" value="ECO:0007669"/>
    <property type="project" value="UniProtKB-UniRule"/>
</dbReference>
<feature type="region of interest" description="Disordered" evidence="6">
    <location>
        <begin position="979"/>
        <end position="1006"/>
    </location>
</feature>
<accession>A0A1C6S7L5</accession>
<dbReference type="Gene3D" id="1.10.10.10">
    <property type="entry name" value="Winged helix-like DNA-binding domain superfamily/Winged helix DNA-binding domain"/>
    <property type="match status" value="1"/>
</dbReference>
<dbReference type="InterPro" id="IPR036388">
    <property type="entry name" value="WH-like_DNA-bd_sf"/>
</dbReference>
<dbReference type="SUPFAM" id="SSF46894">
    <property type="entry name" value="C-terminal effector domain of the bipartite response regulators"/>
    <property type="match status" value="1"/>
</dbReference>
<evidence type="ECO:0000259" key="7">
    <source>
        <dbReference type="PROSITE" id="PS51755"/>
    </source>
</evidence>
<dbReference type="Proteomes" id="UP000198959">
    <property type="component" value="Unassembled WGS sequence"/>
</dbReference>
<dbReference type="InterPro" id="IPR019734">
    <property type="entry name" value="TPR_rpt"/>
</dbReference>
<dbReference type="CDD" id="cd15831">
    <property type="entry name" value="BTAD"/>
    <property type="match status" value="1"/>
</dbReference>
<dbReference type="InterPro" id="IPR027417">
    <property type="entry name" value="P-loop_NTPase"/>
</dbReference>
<dbReference type="Pfam" id="PF03704">
    <property type="entry name" value="BTAD"/>
    <property type="match status" value="1"/>
</dbReference>
<dbReference type="EMBL" id="FMHW01000002">
    <property type="protein sequence ID" value="SCL25433.1"/>
    <property type="molecule type" value="Genomic_DNA"/>
</dbReference>
<name>A0A1C6S7L5_9ACTN</name>
<dbReference type="Pfam" id="PF13176">
    <property type="entry name" value="TPR_7"/>
    <property type="match status" value="1"/>
</dbReference>
<feature type="DNA-binding region" description="OmpR/PhoB-type" evidence="5">
    <location>
        <begin position="1"/>
        <end position="89"/>
    </location>
</feature>
<dbReference type="SMART" id="SM00028">
    <property type="entry name" value="TPR"/>
    <property type="match status" value="5"/>
</dbReference>
<dbReference type="GO" id="GO:0043531">
    <property type="term" value="F:ADP binding"/>
    <property type="evidence" value="ECO:0007669"/>
    <property type="project" value="InterPro"/>
</dbReference>
<dbReference type="AlphaFoldDB" id="A0A1C6S7L5"/>
<evidence type="ECO:0000313" key="8">
    <source>
        <dbReference type="EMBL" id="SCL25433.1"/>
    </source>
</evidence>
<dbReference type="SUPFAM" id="SSF52540">
    <property type="entry name" value="P-loop containing nucleoside triphosphate hydrolases"/>
    <property type="match status" value="1"/>
</dbReference>
<dbReference type="Gene3D" id="1.25.40.10">
    <property type="entry name" value="Tetratricopeptide repeat domain"/>
    <property type="match status" value="2"/>
</dbReference>
<keyword evidence="4" id="KW-0804">Transcription</keyword>
<evidence type="ECO:0000256" key="1">
    <source>
        <dbReference type="ARBA" id="ARBA00005820"/>
    </source>
</evidence>
<dbReference type="PROSITE" id="PS51755">
    <property type="entry name" value="OMPR_PHOB"/>
    <property type="match status" value="1"/>
</dbReference>
<gene>
    <name evidence="8" type="ORF">GA0074692_1960</name>
</gene>
<dbReference type="InterPro" id="IPR011990">
    <property type="entry name" value="TPR-like_helical_dom_sf"/>
</dbReference>
<dbReference type="SUPFAM" id="SSF48452">
    <property type="entry name" value="TPR-like"/>
    <property type="match status" value="2"/>
</dbReference>
<protein>
    <submittedName>
        <fullName evidence="8">DNA-binding transcriptional activator of the SARP family</fullName>
    </submittedName>
</protein>
<dbReference type="GO" id="GO:0006355">
    <property type="term" value="P:regulation of DNA-templated transcription"/>
    <property type="evidence" value="ECO:0007669"/>
    <property type="project" value="InterPro"/>
</dbReference>
<keyword evidence="2" id="KW-0805">Transcription regulation</keyword>
<evidence type="ECO:0000256" key="3">
    <source>
        <dbReference type="ARBA" id="ARBA00023125"/>
    </source>
</evidence>
<dbReference type="PANTHER" id="PTHR35807">
    <property type="entry name" value="TRANSCRIPTIONAL REGULATOR REDD-RELATED"/>
    <property type="match status" value="1"/>
</dbReference>
<organism evidence="8 9">
    <name type="scientific">Micromonospora pallida</name>
    <dbReference type="NCBI Taxonomy" id="145854"/>
    <lineage>
        <taxon>Bacteria</taxon>
        <taxon>Bacillati</taxon>
        <taxon>Actinomycetota</taxon>
        <taxon>Actinomycetes</taxon>
        <taxon>Micromonosporales</taxon>
        <taxon>Micromonosporaceae</taxon>
        <taxon>Micromonospora</taxon>
    </lineage>
</organism>
<dbReference type="InterPro" id="IPR001867">
    <property type="entry name" value="OmpR/PhoB-type_DNA-bd"/>
</dbReference>
<dbReference type="InterPro" id="IPR016032">
    <property type="entry name" value="Sig_transdc_resp-reg_C-effctor"/>
</dbReference>
<keyword evidence="3 5" id="KW-0238">DNA-binding</keyword>
<dbReference type="GO" id="GO:0000160">
    <property type="term" value="P:phosphorelay signal transduction system"/>
    <property type="evidence" value="ECO:0007669"/>
    <property type="project" value="InterPro"/>
</dbReference>